<evidence type="ECO:0000313" key="3">
    <source>
        <dbReference type="EMBL" id="ATF95451.1"/>
    </source>
</evidence>
<reference evidence="3 5" key="1">
    <citation type="submission" date="2017-09" db="EMBL/GenBank/DDBJ databases">
        <title>FDA dAtabase for Regulatory Grade micrObial Sequences (FDA-ARGOS): Supporting development and validation of Infectious Disease Dx tests.</title>
        <authorList>
            <person name="Minogue T."/>
            <person name="Wolcott M."/>
            <person name="Wasieloski L."/>
            <person name="Aguilar W."/>
            <person name="Moore D."/>
            <person name="Tallon L."/>
            <person name="Sadzewicz L."/>
            <person name="Ott S."/>
            <person name="Zhao X."/>
            <person name="Nagaraj S."/>
            <person name="Vavikolanu K."/>
            <person name="Aluvathingal J."/>
            <person name="Nadendla S."/>
            <person name="Sichtig H."/>
        </authorList>
    </citation>
    <scope>NUCLEOTIDE SEQUENCE [LARGE SCALE GENOMIC DNA]</scope>
    <source>
        <strain evidence="3 5">FDAARGOS_392</strain>
        <plasmid evidence="5">Plasmid unnamed</plasmid>
        <plasmid evidence="3">unnamed</plasmid>
    </source>
</reference>
<dbReference type="GO" id="GO:0006355">
    <property type="term" value="P:regulation of DNA-templated transcription"/>
    <property type="evidence" value="ECO:0007669"/>
    <property type="project" value="InterPro"/>
</dbReference>
<evidence type="ECO:0000256" key="1">
    <source>
        <dbReference type="ARBA" id="ARBA00023125"/>
    </source>
</evidence>
<dbReference type="InterPro" id="IPR036388">
    <property type="entry name" value="WH-like_DNA-bd_sf"/>
</dbReference>
<dbReference type="GO" id="GO:0003677">
    <property type="term" value="F:DNA binding"/>
    <property type="evidence" value="ECO:0007669"/>
    <property type="project" value="UniProtKB-KW"/>
</dbReference>
<dbReference type="EMBL" id="CP023526">
    <property type="protein sequence ID" value="ATF95451.1"/>
    <property type="molecule type" value="Genomic_DNA"/>
</dbReference>
<dbReference type="PROSITE" id="PS50043">
    <property type="entry name" value="HTH_LUXR_2"/>
    <property type="match status" value="1"/>
</dbReference>
<dbReference type="EMBL" id="UAVU01000009">
    <property type="protein sequence ID" value="SQC92126.1"/>
    <property type="molecule type" value="Genomic_DNA"/>
</dbReference>
<proteinExistence type="predicted"/>
<keyword evidence="1" id="KW-0238">DNA-binding</keyword>
<dbReference type="SMART" id="SM00421">
    <property type="entry name" value="HTH_LUXR"/>
    <property type="match status" value="1"/>
</dbReference>
<dbReference type="Proteomes" id="UP000251197">
    <property type="component" value="Unassembled WGS sequence"/>
</dbReference>
<name>A0A291E5X6_9ENTR</name>
<evidence type="ECO:0000313" key="6">
    <source>
        <dbReference type="Proteomes" id="UP000251197"/>
    </source>
</evidence>
<sequence>MAYQKFPDITEYRYGNNSRVLIRTNVPFLEVTLKFCTERFFSTDMGVLYIIDAILFSSFSDLLNHLRRVNAVKPDMHIIIIDDNKPTQQSEGEFCPWILSTKDSIESLISCLKALNSAVDNFNDIVTYYENRRKMGYLDPRQAQMLEWVCKGESIDCIASRMNLSPKTVYYNLRKVSAYLGMKNLSQLIVFMLREHYVPFCLNAR</sequence>
<dbReference type="InterPro" id="IPR016032">
    <property type="entry name" value="Sig_transdc_resp-reg_C-effctor"/>
</dbReference>
<dbReference type="CDD" id="cd06170">
    <property type="entry name" value="LuxR_C_like"/>
    <property type="match status" value="1"/>
</dbReference>
<evidence type="ECO:0000313" key="5">
    <source>
        <dbReference type="Proteomes" id="UP000217979"/>
    </source>
</evidence>
<dbReference type="AlphaFoldDB" id="A0A291E5X6"/>
<organism evidence="3 5">
    <name type="scientific">Cedecea neteri</name>
    <dbReference type="NCBI Taxonomy" id="158822"/>
    <lineage>
        <taxon>Bacteria</taxon>
        <taxon>Pseudomonadati</taxon>
        <taxon>Pseudomonadota</taxon>
        <taxon>Gammaproteobacteria</taxon>
        <taxon>Enterobacterales</taxon>
        <taxon>Enterobacteriaceae</taxon>
        <taxon>Cedecea</taxon>
    </lineage>
</organism>
<keyword evidence="3" id="KW-0614">Plasmid</keyword>
<protein>
    <submittedName>
        <fullName evidence="4">Bacterial regulatory proteins, luxR family</fullName>
    </submittedName>
    <submittedName>
        <fullName evidence="3">Helix-turn-helix transcriptional regulator</fullName>
    </submittedName>
</protein>
<reference evidence="4 6" key="2">
    <citation type="submission" date="2018-06" db="EMBL/GenBank/DDBJ databases">
        <authorList>
            <consortium name="Pathogen Informatics"/>
            <person name="Doyle S."/>
        </authorList>
    </citation>
    <scope>NUCLEOTIDE SEQUENCE [LARGE SCALE GENOMIC DNA]</scope>
    <source>
        <strain evidence="4 6">NCTC12120</strain>
    </source>
</reference>
<geneLocation type="plasmid" evidence="3">
    <name>unnamed</name>
</geneLocation>
<gene>
    <name evidence="3" type="ORF">CO704_25580</name>
    <name evidence="4" type="ORF">NCTC12120_05313</name>
</gene>
<dbReference type="InterPro" id="IPR000792">
    <property type="entry name" value="Tscrpt_reg_LuxR_C"/>
</dbReference>
<feature type="domain" description="HTH luxR-type" evidence="2">
    <location>
        <begin position="131"/>
        <end position="196"/>
    </location>
</feature>
<evidence type="ECO:0000313" key="4">
    <source>
        <dbReference type="EMBL" id="SQC92126.1"/>
    </source>
</evidence>
<dbReference type="SUPFAM" id="SSF46894">
    <property type="entry name" value="C-terminal effector domain of the bipartite response regulators"/>
    <property type="match status" value="1"/>
</dbReference>
<dbReference type="Proteomes" id="UP000217979">
    <property type="component" value="Plasmid unnamed"/>
</dbReference>
<accession>A0A291E5X6</accession>
<dbReference type="Pfam" id="PF00196">
    <property type="entry name" value="GerE"/>
    <property type="match status" value="1"/>
</dbReference>
<dbReference type="RefSeq" id="WP_061277628.1">
    <property type="nucleotide sequence ID" value="NZ_CP023526.1"/>
</dbReference>
<evidence type="ECO:0000259" key="2">
    <source>
        <dbReference type="PROSITE" id="PS50043"/>
    </source>
</evidence>
<dbReference type="Gene3D" id="1.10.10.10">
    <property type="entry name" value="Winged helix-like DNA-binding domain superfamily/Winged helix DNA-binding domain"/>
    <property type="match status" value="1"/>
</dbReference>